<evidence type="ECO:0000256" key="7">
    <source>
        <dbReference type="RuleBase" id="RU003345"/>
    </source>
</evidence>
<accession>A0A0H4WQJ6</accession>
<comment type="catalytic activity">
    <reaction evidence="5">
        <text>L-glutamate 5-semialdehyde + NAD(+) + H2O = L-glutamate + NADH + 2 H(+)</text>
        <dbReference type="Rhea" id="RHEA:30235"/>
        <dbReference type="ChEBI" id="CHEBI:15377"/>
        <dbReference type="ChEBI" id="CHEBI:15378"/>
        <dbReference type="ChEBI" id="CHEBI:29985"/>
        <dbReference type="ChEBI" id="CHEBI:57540"/>
        <dbReference type="ChEBI" id="CHEBI:57945"/>
        <dbReference type="ChEBI" id="CHEBI:58066"/>
        <dbReference type="EC" id="1.2.1.88"/>
    </reaction>
</comment>
<dbReference type="InterPro" id="IPR016162">
    <property type="entry name" value="Ald_DH_N"/>
</dbReference>
<protein>
    <recommendedName>
        <fullName evidence="2">L-glutamate gamma-semialdehyde dehydrogenase</fullName>
        <ecNumber evidence="2">1.2.1.88</ecNumber>
    </recommendedName>
</protein>
<reference evidence="9 10" key="1">
    <citation type="journal article" date="2016" name="PLoS ONE">
        <title>Complete Genome Sequence and Comparative Genomics of a Novel Myxobacterium Myxococcus hansupus.</title>
        <authorList>
            <person name="Sharma G."/>
            <person name="Narwani T."/>
            <person name="Subramanian S."/>
        </authorList>
    </citation>
    <scope>NUCLEOTIDE SEQUENCE [LARGE SCALE GENOMIC DNA]</scope>
    <source>
        <strain evidence="10">mixupus</strain>
    </source>
</reference>
<sequence>MSFRITYSVLDADMSELHARFDEALDTVRGSLGAALPSWIAGEAFRSGDLLESRNPAKPDELLATFHRTPVSELDRVVRVAREAQRAWGATPWQERVRILRAAADLISARSLELSARMTLEVGKSRLESLGDVEESADLLRYYASQLEQAEGFSRPMARLSPNEDTRSVLRPYGVFAVISPFNFPLALAAGMSGGALLGGNTVILKPSEDAPWCAEGLHQALTDAGLPPGVFQVVHGEGESLGAALVRHPGVDGVSFTGSKAVGMDIHRELSTGRVRPCFLELGGKNPAIVCRDADLEAAIEGCFRSAFGLSGQKCSALSRIYVHESLLNDFTEGLASKARSAAVGDPSLASVFTGPVINAAAVRRFERAVDEARRDGAIVTGGERLRLDGALAQGHFVAPTVVALSHGHRLMRDELFLPFVGVTGFRTLDEALRMANDCEYGLTAGVFSRDAADVERFMAEAEAGVLYANRRTGATTGAWPGVQSFCGWKGSGASGKGGCGPYYVAQFMREQAQTRMG</sequence>
<dbReference type="OrthoDB" id="5288040at2"/>
<dbReference type="SUPFAM" id="SSF53720">
    <property type="entry name" value="ALDH-like"/>
    <property type="match status" value="1"/>
</dbReference>
<feature type="domain" description="Aldehyde dehydrogenase" evidence="8">
    <location>
        <begin position="51"/>
        <end position="511"/>
    </location>
</feature>
<dbReference type="GO" id="GO:0009898">
    <property type="term" value="C:cytoplasmic side of plasma membrane"/>
    <property type="evidence" value="ECO:0007669"/>
    <property type="project" value="TreeGrafter"/>
</dbReference>
<evidence type="ECO:0000313" key="9">
    <source>
        <dbReference type="EMBL" id="AKQ63595.1"/>
    </source>
</evidence>
<dbReference type="Proteomes" id="UP000009026">
    <property type="component" value="Chromosome"/>
</dbReference>
<dbReference type="InterPro" id="IPR016163">
    <property type="entry name" value="Ald_DH_C"/>
</dbReference>
<evidence type="ECO:0000256" key="6">
    <source>
        <dbReference type="PROSITE-ProRule" id="PRU10007"/>
    </source>
</evidence>
<organism evidence="9 10">
    <name type="scientific">Pseudomyxococcus hansupus</name>
    <dbReference type="NCBI Taxonomy" id="1297742"/>
    <lineage>
        <taxon>Bacteria</taxon>
        <taxon>Pseudomonadati</taxon>
        <taxon>Myxococcota</taxon>
        <taxon>Myxococcia</taxon>
        <taxon>Myxococcales</taxon>
        <taxon>Cystobacterineae</taxon>
        <taxon>Myxococcaceae</taxon>
        <taxon>Pseudomyxococcus</taxon>
    </lineage>
</organism>
<dbReference type="InterPro" id="IPR029510">
    <property type="entry name" value="Ald_DH_CS_GLU"/>
</dbReference>
<evidence type="ECO:0000256" key="3">
    <source>
        <dbReference type="ARBA" id="ARBA00023002"/>
    </source>
</evidence>
<dbReference type="InterPro" id="IPR015590">
    <property type="entry name" value="Aldehyde_DH_dom"/>
</dbReference>
<dbReference type="EMBL" id="CP012109">
    <property type="protein sequence ID" value="AKQ63595.1"/>
    <property type="molecule type" value="Genomic_DNA"/>
</dbReference>
<dbReference type="InterPro" id="IPR016161">
    <property type="entry name" value="Ald_DH/histidinol_DH"/>
</dbReference>
<keyword evidence="3 7" id="KW-0560">Oxidoreductase</keyword>
<dbReference type="InterPro" id="IPR016160">
    <property type="entry name" value="Ald_DH_CS_CYS"/>
</dbReference>
<dbReference type="PROSITE" id="PS00687">
    <property type="entry name" value="ALDEHYDE_DEHYDR_GLU"/>
    <property type="match status" value="1"/>
</dbReference>
<evidence type="ECO:0000256" key="1">
    <source>
        <dbReference type="ARBA" id="ARBA00004786"/>
    </source>
</evidence>
<dbReference type="AlphaFoldDB" id="A0A0H4WQJ6"/>
<evidence type="ECO:0000313" key="10">
    <source>
        <dbReference type="Proteomes" id="UP000009026"/>
    </source>
</evidence>
<dbReference type="GO" id="GO:0010133">
    <property type="term" value="P:L-proline catabolic process to L-glutamate"/>
    <property type="evidence" value="ECO:0007669"/>
    <property type="project" value="TreeGrafter"/>
</dbReference>
<dbReference type="InterPro" id="IPR050485">
    <property type="entry name" value="Proline_metab_enzyme"/>
</dbReference>
<evidence type="ECO:0000256" key="4">
    <source>
        <dbReference type="ARBA" id="ARBA00023027"/>
    </source>
</evidence>
<comment type="pathway">
    <text evidence="1">Amino-acid degradation; L-proline degradation into L-glutamate; L-glutamate from L-proline: step 2/2.</text>
</comment>
<dbReference type="PROSITE" id="PS00070">
    <property type="entry name" value="ALDEHYDE_DEHYDR_CYS"/>
    <property type="match status" value="1"/>
</dbReference>
<comment type="similarity">
    <text evidence="7">Belongs to the aldehyde dehydrogenase family.</text>
</comment>
<gene>
    <name evidence="9" type="ORF">A176_000507</name>
</gene>
<dbReference type="Gene3D" id="3.40.605.10">
    <property type="entry name" value="Aldehyde Dehydrogenase, Chain A, domain 1"/>
    <property type="match status" value="1"/>
</dbReference>
<name>A0A0H4WQJ6_9BACT</name>
<dbReference type="KEGG" id="mym:A176_000507"/>
<dbReference type="Gene3D" id="3.40.309.10">
    <property type="entry name" value="Aldehyde Dehydrogenase, Chain A, domain 2"/>
    <property type="match status" value="1"/>
</dbReference>
<dbReference type="PANTHER" id="PTHR42862:SF1">
    <property type="entry name" value="DELTA-1-PYRROLINE-5-CARBOXYLATE DEHYDROGENASE 2, ISOFORM A-RELATED"/>
    <property type="match status" value="1"/>
</dbReference>
<evidence type="ECO:0000259" key="8">
    <source>
        <dbReference type="Pfam" id="PF00171"/>
    </source>
</evidence>
<dbReference type="Pfam" id="PF00171">
    <property type="entry name" value="Aldedh"/>
    <property type="match status" value="1"/>
</dbReference>
<dbReference type="EC" id="1.2.1.88" evidence="2"/>
<dbReference type="GO" id="GO:0003842">
    <property type="term" value="F:L-glutamate gamma-semialdehyde dehydrogenase activity"/>
    <property type="evidence" value="ECO:0007669"/>
    <property type="project" value="UniProtKB-EC"/>
</dbReference>
<dbReference type="PANTHER" id="PTHR42862">
    <property type="entry name" value="DELTA-1-PYRROLINE-5-CARBOXYLATE DEHYDROGENASE 1, ISOFORM A-RELATED"/>
    <property type="match status" value="1"/>
</dbReference>
<evidence type="ECO:0000256" key="5">
    <source>
        <dbReference type="ARBA" id="ARBA00048142"/>
    </source>
</evidence>
<keyword evidence="10" id="KW-1185">Reference proteome</keyword>
<evidence type="ECO:0000256" key="2">
    <source>
        <dbReference type="ARBA" id="ARBA00012884"/>
    </source>
</evidence>
<dbReference type="PATRIC" id="fig|1297742.4.peg.515"/>
<keyword evidence="4" id="KW-0520">NAD</keyword>
<proteinExistence type="inferred from homology"/>
<dbReference type="eggNOG" id="COG1012">
    <property type="taxonomic scope" value="Bacteria"/>
</dbReference>
<dbReference type="STRING" id="1297742.A176_000507"/>
<dbReference type="RefSeq" id="WP_002636961.1">
    <property type="nucleotide sequence ID" value="NZ_CP012109.1"/>
</dbReference>
<feature type="active site" evidence="6">
    <location>
        <position position="282"/>
    </location>
</feature>